<reference evidence="1 2" key="1">
    <citation type="submission" date="2015-09" db="EMBL/GenBank/DDBJ databases">
        <authorList>
            <consortium name="Pathogen Informatics"/>
        </authorList>
    </citation>
    <scope>NUCLEOTIDE SEQUENCE [LARGE SCALE GENOMIC DNA]</scope>
    <source>
        <strain evidence="1 2">2789STDY5834880</strain>
    </source>
</reference>
<protein>
    <recommendedName>
        <fullName evidence="3">Pilus assembly protein HicB</fullName>
    </recommendedName>
</protein>
<dbReference type="AlphaFoldDB" id="A0A174RG41"/>
<sequence length="131" mass="14847">MKVNVLFERAKDGYYSCFMEDELPDFGLAGYGDTAEAAKADFLKSYEEIKEMLAEEGKEVPVLEFSYKYDLQSFFNYFSFLNISKIAEVAGINPSLMRQYASGVANVGEKQYDKIRIAIKKIGNELVSAQF</sequence>
<accession>A0A174RG41</accession>
<gene>
    <name evidence="1" type="ORF">ERS852494_03174</name>
</gene>
<dbReference type="Proteomes" id="UP000095657">
    <property type="component" value="Unassembled WGS sequence"/>
</dbReference>
<dbReference type="RefSeq" id="WP_055172957.1">
    <property type="nucleotide sequence ID" value="NZ_CZAI01000007.1"/>
</dbReference>
<proteinExistence type="predicted"/>
<organism evidence="1 2">
    <name type="scientific">Bacteroides caccae</name>
    <dbReference type="NCBI Taxonomy" id="47678"/>
    <lineage>
        <taxon>Bacteria</taxon>
        <taxon>Pseudomonadati</taxon>
        <taxon>Bacteroidota</taxon>
        <taxon>Bacteroidia</taxon>
        <taxon>Bacteroidales</taxon>
        <taxon>Bacteroidaceae</taxon>
        <taxon>Bacteroides</taxon>
    </lineage>
</organism>
<dbReference type="EMBL" id="CZAI01000007">
    <property type="protein sequence ID" value="CUP81930.1"/>
    <property type="molecule type" value="Genomic_DNA"/>
</dbReference>
<evidence type="ECO:0008006" key="3">
    <source>
        <dbReference type="Google" id="ProtNLM"/>
    </source>
</evidence>
<name>A0A174RG41_9BACE</name>
<evidence type="ECO:0000313" key="1">
    <source>
        <dbReference type="EMBL" id="CUP81930.1"/>
    </source>
</evidence>
<evidence type="ECO:0000313" key="2">
    <source>
        <dbReference type="Proteomes" id="UP000095657"/>
    </source>
</evidence>
<dbReference type="STRING" id="47678.ERS852494_03174"/>